<keyword evidence="3" id="KW-1185">Reference proteome</keyword>
<dbReference type="Proteomes" id="UP000386466">
    <property type="component" value="Unassembled WGS sequence"/>
</dbReference>
<feature type="non-terminal residue" evidence="2">
    <location>
        <position position="1"/>
    </location>
</feature>
<proteinExistence type="predicted"/>
<organism evidence="2 3">
    <name type="scientific">Lynx pardinus</name>
    <name type="common">Iberian lynx</name>
    <name type="synonym">Felis pardina</name>
    <dbReference type="NCBI Taxonomy" id="191816"/>
    <lineage>
        <taxon>Eukaryota</taxon>
        <taxon>Metazoa</taxon>
        <taxon>Chordata</taxon>
        <taxon>Craniata</taxon>
        <taxon>Vertebrata</taxon>
        <taxon>Euteleostomi</taxon>
        <taxon>Mammalia</taxon>
        <taxon>Eutheria</taxon>
        <taxon>Laurasiatheria</taxon>
        <taxon>Carnivora</taxon>
        <taxon>Feliformia</taxon>
        <taxon>Felidae</taxon>
        <taxon>Felinae</taxon>
        <taxon>Lynx</taxon>
    </lineage>
</organism>
<accession>A0A485PGZ2</accession>
<gene>
    <name evidence="2" type="ORF">LYPA_23C020526</name>
</gene>
<sequence>DSRHSGPKSQTKPQSISSIRKGKTTHTSKILMTSSGRTLFWRQQVLVLEKARSNVQIQTNYPCSDNHLYTNAKGSTTHTF</sequence>
<evidence type="ECO:0000256" key="1">
    <source>
        <dbReference type="SAM" id="MobiDB-lite"/>
    </source>
</evidence>
<protein>
    <submittedName>
        <fullName evidence="2">Protein max isoform b</fullName>
    </submittedName>
</protein>
<reference evidence="2 3" key="1">
    <citation type="submission" date="2019-01" db="EMBL/GenBank/DDBJ databases">
        <authorList>
            <person name="Alioto T."/>
            <person name="Alioto T."/>
        </authorList>
    </citation>
    <scope>NUCLEOTIDE SEQUENCE [LARGE SCALE GENOMIC DNA]</scope>
</reference>
<dbReference type="EMBL" id="CAAGRJ010034072">
    <property type="protein sequence ID" value="VFV43503.1"/>
    <property type="molecule type" value="Genomic_DNA"/>
</dbReference>
<evidence type="ECO:0000313" key="3">
    <source>
        <dbReference type="Proteomes" id="UP000386466"/>
    </source>
</evidence>
<dbReference type="AlphaFoldDB" id="A0A485PGZ2"/>
<feature type="non-terminal residue" evidence="2">
    <location>
        <position position="80"/>
    </location>
</feature>
<name>A0A485PGZ2_LYNPA</name>
<feature type="region of interest" description="Disordered" evidence="1">
    <location>
        <begin position="1"/>
        <end position="30"/>
    </location>
</feature>
<evidence type="ECO:0000313" key="2">
    <source>
        <dbReference type="EMBL" id="VFV43503.1"/>
    </source>
</evidence>
<feature type="compositionally biased region" description="Polar residues" evidence="1">
    <location>
        <begin position="7"/>
        <end position="18"/>
    </location>
</feature>